<proteinExistence type="inferred from homology"/>
<name>A0A1D1XQW7_9ARAE</name>
<evidence type="ECO:0000256" key="6">
    <source>
        <dbReference type="ARBA" id="ARBA00024199"/>
    </source>
</evidence>
<dbReference type="GO" id="GO:0005737">
    <property type="term" value="C:cytoplasm"/>
    <property type="evidence" value="ECO:0007669"/>
    <property type="project" value="UniProtKB-SubCell"/>
</dbReference>
<feature type="compositionally biased region" description="Basic and acidic residues" evidence="7">
    <location>
        <begin position="1"/>
        <end position="15"/>
    </location>
</feature>
<feature type="compositionally biased region" description="Low complexity" evidence="7">
    <location>
        <begin position="124"/>
        <end position="134"/>
    </location>
</feature>
<dbReference type="GO" id="GO:0009736">
    <property type="term" value="P:cytokinin-activated signaling pathway"/>
    <property type="evidence" value="ECO:0007669"/>
    <property type="project" value="UniProtKB-KW"/>
</dbReference>
<comment type="similarity">
    <text evidence="6">Belongs to the SOFL plant protein family.</text>
</comment>
<comment type="subcellular location">
    <subcellularLocation>
        <location evidence="1">Cytoplasm</location>
    </subcellularLocation>
</comment>
<gene>
    <name evidence="8" type="primary">CNR13_3</name>
    <name evidence="8" type="ORF">g.117798</name>
</gene>
<feature type="region of interest" description="Disordered" evidence="7">
    <location>
        <begin position="1"/>
        <end position="23"/>
    </location>
</feature>
<feature type="compositionally biased region" description="Acidic residues" evidence="7">
    <location>
        <begin position="80"/>
        <end position="92"/>
    </location>
</feature>
<protein>
    <submittedName>
        <fullName evidence="8">Cell number regulator 13</fullName>
    </submittedName>
</protein>
<dbReference type="EMBL" id="GDJX01023154">
    <property type="protein sequence ID" value="JAT44782.1"/>
    <property type="molecule type" value="Transcribed_RNA"/>
</dbReference>
<keyword evidence="4" id="KW-0932">Cytokinin signaling pathway</keyword>
<dbReference type="GO" id="GO:0009691">
    <property type="term" value="P:cytokinin biosynthetic process"/>
    <property type="evidence" value="ECO:0007669"/>
    <property type="project" value="UniProtKB-KW"/>
</dbReference>
<keyword evidence="2" id="KW-0963">Cytoplasm</keyword>
<accession>A0A1D1XQW7</accession>
<reference evidence="8" key="1">
    <citation type="submission" date="2015-07" db="EMBL/GenBank/DDBJ databases">
        <title>Transcriptome Assembly of Anthurium amnicola.</title>
        <authorList>
            <person name="Suzuki J."/>
        </authorList>
    </citation>
    <scope>NUCLEOTIDE SEQUENCE</scope>
</reference>
<evidence type="ECO:0000256" key="7">
    <source>
        <dbReference type="SAM" id="MobiDB-lite"/>
    </source>
</evidence>
<evidence type="ECO:0000256" key="2">
    <source>
        <dbReference type="ARBA" id="ARBA00022490"/>
    </source>
</evidence>
<dbReference type="PANTHER" id="PTHR33347:SF1">
    <property type="entry name" value="PROTEIN SOB FIVE-LIKE 5"/>
    <property type="match status" value="1"/>
</dbReference>
<keyword evidence="3" id="KW-0203">Cytokinin biosynthesis</keyword>
<feature type="region of interest" description="Disordered" evidence="7">
    <location>
        <begin position="38"/>
        <end position="162"/>
    </location>
</feature>
<organism evidence="8">
    <name type="scientific">Anthurium amnicola</name>
    <dbReference type="NCBI Taxonomy" id="1678845"/>
    <lineage>
        <taxon>Eukaryota</taxon>
        <taxon>Viridiplantae</taxon>
        <taxon>Streptophyta</taxon>
        <taxon>Embryophyta</taxon>
        <taxon>Tracheophyta</taxon>
        <taxon>Spermatophyta</taxon>
        <taxon>Magnoliopsida</taxon>
        <taxon>Liliopsida</taxon>
        <taxon>Araceae</taxon>
        <taxon>Pothoideae</taxon>
        <taxon>Potheae</taxon>
        <taxon>Anthurium</taxon>
    </lineage>
</organism>
<evidence type="ECO:0000313" key="8">
    <source>
        <dbReference type="EMBL" id="JAT44782.1"/>
    </source>
</evidence>
<sequence length="236" mass="26344">EREREEAANRTEEQRNIGSQQEEWRLYFPLNPFTKMLKMEEEEVEAEASESGSGCESGWTTYLDHSHESSASLLHHGGIQEEEEEDEEEEEGLSMVSDASSGPPHDDDDDDDYPHLVEKKGRFASASSPSPIAPGLQHKSGKRRRVEAQRQTASSYLDDTASSPFLGFPRNTSCHIPSSNACSRGNKVLVEEALEFSCDFSATYLKGKSTMQKPLHYTESISAKPIRSGEVGKKIW</sequence>
<keyword evidence="5" id="KW-0539">Nucleus</keyword>
<evidence type="ECO:0000256" key="3">
    <source>
        <dbReference type="ARBA" id="ARBA00022712"/>
    </source>
</evidence>
<dbReference type="AlphaFoldDB" id="A0A1D1XQW7"/>
<evidence type="ECO:0000256" key="1">
    <source>
        <dbReference type="ARBA" id="ARBA00004496"/>
    </source>
</evidence>
<feature type="non-terminal residue" evidence="8">
    <location>
        <position position="1"/>
    </location>
</feature>
<evidence type="ECO:0000256" key="5">
    <source>
        <dbReference type="ARBA" id="ARBA00023242"/>
    </source>
</evidence>
<feature type="compositionally biased region" description="Polar residues" evidence="7">
    <location>
        <begin position="149"/>
        <end position="162"/>
    </location>
</feature>
<feature type="compositionally biased region" description="Low complexity" evidence="7">
    <location>
        <begin position="49"/>
        <end position="58"/>
    </location>
</feature>
<dbReference type="InterPro" id="IPR044670">
    <property type="entry name" value="SOFL"/>
</dbReference>
<evidence type="ECO:0000256" key="4">
    <source>
        <dbReference type="ARBA" id="ARBA00022864"/>
    </source>
</evidence>
<dbReference type="PANTHER" id="PTHR33347">
    <property type="entry name" value="OSJNBA0091C07.3 PROTEIN"/>
    <property type="match status" value="1"/>
</dbReference>